<dbReference type="Proteomes" id="UP000025227">
    <property type="component" value="Unplaced"/>
</dbReference>
<protein>
    <submittedName>
        <fullName evidence="3">Transmembrane protein</fullName>
    </submittedName>
</protein>
<keyword evidence="1" id="KW-1133">Transmembrane helix</keyword>
<feature type="transmembrane region" description="Helical" evidence="1">
    <location>
        <begin position="158"/>
        <end position="177"/>
    </location>
</feature>
<accession>A0A7I4YES5</accession>
<keyword evidence="2" id="KW-1185">Reference proteome</keyword>
<evidence type="ECO:0000313" key="3">
    <source>
        <dbReference type="WBParaSite" id="HCON_00082175-00001"/>
    </source>
</evidence>
<reference evidence="3" key="1">
    <citation type="submission" date="2020-12" db="UniProtKB">
        <authorList>
            <consortium name="WormBaseParasite"/>
        </authorList>
    </citation>
    <scope>IDENTIFICATION</scope>
    <source>
        <strain evidence="3">MHco3</strain>
    </source>
</reference>
<evidence type="ECO:0000313" key="2">
    <source>
        <dbReference type="Proteomes" id="UP000025227"/>
    </source>
</evidence>
<keyword evidence="1" id="KW-0812">Transmembrane</keyword>
<name>A0A7I4YES5_HAECO</name>
<dbReference type="OrthoDB" id="5850761at2759"/>
<dbReference type="AlphaFoldDB" id="A0A7I4YES5"/>
<feature type="transmembrane region" description="Helical" evidence="1">
    <location>
        <begin position="83"/>
        <end position="105"/>
    </location>
</feature>
<dbReference type="OMA" id="PECHIRE"/>
<keyword evidence="1" id="KW-0472">Membrane</keyword>
<evidence type="ECO:0000256" key="1">
    <source>
        <dbReference type="SAM" id="Phobius"/>
    </source>
</evidence>
<organism evidence="2 3">
    <name type="scientific">Haemonchus contortus</name>
    <name type="common">Barber pole worm</name>
    <dbReference type="NCBI Taxonomy" id="6289"/>
    <lineage>
        <taxon>Eukaryota</taxon>
        <taxon>Metazoa</taxon>
        <taxon>Ecdysozoa</taxon>
        <taxon>Nematoda</taxon>
        <taxon>Chromadorea</taxon>
        <taxon>Rhabditida</taxon>
        <taxon>Rhabditina</taxon>
        <taxon>Rhabditomorpha</taxon>
        <taxon>Strongyloidea</taxon>
        <taxon>Trichostrongylidae</taxon>
        <taxon>Haemonchus</taxon>
    </lineage>
</organism>
<proteinExistence type="predicted"/>
<feature type="transmembrane region" description="Helical" evidence="1">
    <location>
        <begin position="28"/>
        <end position="47"/>
    </location>
</feature>
<dbReference type="WBParaSite" id="HCON_00082175-00001">
    <property type="protein sequence ID" value="HCON_00082175-00001"/>
    <property type="gene ID" value="HCON_00082175"/>
</dbReference>
<sequence length="198" mass="21775">MTVVAAEYRLPRTGTLALRPLSSKADSMLVHIWLTMSFTIAITQLLVTSQPEWIVSRDQILGLFALCNPWGCEFREINALMPLVLHLMGSLLFLLSAFALVPAIFCSSTAKPMQRIAHLQITAAIAMGLCSFIVPLNMHDIGCTVPQILRSSACRVGWAYAASSVCSLVSICCPVLGKLASDDRRRYALLVQRPEHFL</sequence>
<feature type="transmembrane region" description="Helical" evidence="1">
    <location>
        <begin position="117"/>
        <end position="138"/>
    </location>
</feature>